<gene>
    <name evidence="1" type="ORF">UU35_C0004G0069</name>
</gene>
<evidence type="ECO:0000313" key="2">
    <source>
        <dbReference type="Proteomes" id="UP000034616"/>
    </source>
</evidence>
<dbReference type="Proteomes" id="UP000034616">
    <property type="component" value="Unassembled WGS sequence"/>
</dbReference>
<reference evidence="1 2" key="1">
    <citation type="journal article" date="2015" name="Nature">
        <title>rRNA introns, odd ribosomes, and small enigmatic genomes across a large radiation of phyla.</title>
        <authorList>
            <person name="Brown C.T."/>
            <person name="Hug L.A."/>
            <person name="Thomas B.C."/>
            <person name="Sharon I."/>
            <person name="Castelle C.J."/>
            <person name="Singh A."/>
            <person name="Wilkins M.J."/>
            <person name="Williams K.H."/>
            <person name="Banfield J.F."/>
        </authorList>
    </citation>
    <scope>NUCLEOTIDE SEQUENCE [LARGE SCALE GENOMIC DNA]</scope>
</reference>
<accession>A0A0G0UIF9</accession>
<name>A0A0G0UIF9_9BACT</name>
<organism evidence="1 2">
    <name type="scientific">Candidatus Uhrbacteria bacterium GW2011_GWC2_41_11</name>
    <dbReference type="NCBI Taxonomy" id="1618985"/>
    <lineage>
        <taxon>Bacteria</taxon>
        <taxon>Candidatus Uhriibacteriota</taxon>
    </lineage>
</organism>
<comment type="caution">
    <text evidence="1">The sequence shown here is derived from an EMBL/GenBank/DDBJ whole genome shotgun (WGS) entry which is preliminary data.</text>
</comment>
<dbReference type="EMBL" id="LCAH01000004">
    <property type="protein sequence ID" value="KKR87296.1"/>
    <property type="molecule type" value="Genomic_DNA"/>
</dbReference>
<protein>
    <submittedName>
        <fullName evidence="1">Uncharacterized protein</fullName>
    </submittedName>
</protein>
<evidence type="ECO:0000313" key="1">
    <source>
        <dbReference type="EMBL" id="KKR87296.1"/>
    </source>
</evidence>
<sequence length="162" mass="18628">MSEHRIAFDDLSVFCEPNEDGFHIGVVDGLNHYPDRAQVLPYKAVYLMDGDVSDMLEHQAYLRALGVGTQELRFVKGKNLFDGLLTNREEMERLMFEMQTNEELTIDAFTGASPDWKNMVEALLLDPGRVRTRRPVRGTFPRNPCRSPRQSPCLWSRPCNRP</sequence>
<dbReference type="AlphaFoldDB" id="A0A0G0UIF9"/>
<proteinExistence type="predicted"/>